<sequence length="177" mass="19805">MKPHSPIRSLHRLLLIPASLLLTDLAAAAEPMVSVVDYSFCRSVMNLEPVGALGDPAELQKGERLHLWLNIQINKSGLRYLRSLGKLPVYLRWGRDGWLTDPAMDVGITPSQWQTAQAGIKWKAQQGGGVFSWRTNANKATPINGRYYASILDANKKVITHIDLPTEYFRPEITVSR</sequence>
<dbReference type="EMBL" id="JBEWZI010000030">
    <property type="protein sequence ID" value="MET7016186.1"/>
    <property type="molecule type" value="Genomic_DNA"/>
</dbReference>
<keyword evidence="3" id="KW-1185">Reference proteome</keyword>
<evidence type="ECO:0000313" key="3">
    <source>
        <dbReference type="Proteomes" id="UP001549691"/>
    </source>
</evidence>
<keyword evidence="1" id="KW-0732">Signal</keyword>
<evidence type="ECO:0000256" key="1">
    <source>
        <dbReference type="SAM" id="SignalP"/>
    </source>
</evidence>
<feature type="chain" id="PRO_5045099993" evidence="1">
    <location>
        <begin position="29"/>
        <end position="177"/>
    </location>
</feature>
<proteinExistence type="predicted"/>
<organism evidence="2 3">
    <name type="scientific">Uliginosibacterium flavum</name>
    <dbReference type="NCBI Taxonomy" id="1396831"/>
    <lineage>
        <taxon>Bacteria</taxon>
        <taxon>Pseudomonadati</taxon>
        <taxon>Pseudomonadota</taxon>
        <taxon>Betaproteobacteria</taxon>
        <taxon>Rhodocyclales</taxon>
        <taxon>Zoogloeaceae</taxon>
        <taxon>Uliginosibacterium</taxon>
    </lineage>
</organism>
<dbReference type="RefSeq" id="WP_354602643.1">
    <property type="nucleotide sequence ID" value="NZ_JBEWZI010000030.1"/>
</dbReference>
<name>A0ABV2TQI7_9RHOO</name>
<dbReference type="Proteomes" id="UP001549691">
    <property type="component" value="Unassembled WGS sequence"/>
</dbReference>
<reference evidence="2 3" key="1">
    <citation type="submission" date="2024-07" db="EMBL/GenBank/DDBJ databases">
        <title>Uliginosibacterium flavum JJ3220;KACC:17644.</title>
        <authorList>
            <person name="Kim M.K."/>
        </authorList>
    </citation>
    <scope>NUCLEOTIDE SEQUENCE [LARGE SCALE GENOMIC DNA]</scope>
    <source>
        <strain evidence="2 3">KACC:17644</strain>
    </source>
</reference>
<gene>
    <name evidence="2" type="ORF">ABXR19_18520</name>
</gene>
<comment type="caution">
    <text evidence="2">The sequence shown here is derived from an EMBL/GenBank/DDBJ whole genome shotgun (WGS) entry which is preliminary data.</text>
</comment>
<accession>A0ABV2TQI7</accession>
<evidence type="ECO:0000313" key="2">
    <source>
        <dbReference type="EMBL" id="MET7016186.1"/>
    </source>
</evidence>
<protein>
    <submittedName>
        <fullName evidence="2">Uncharacterized protein</fullName>
    </submittedName>
</protein>
<feature type="signal peptide" evidence="1">
    <location>
        <begin position="1"/>
        <end position="28"/>
    </location>
</feature>